<keyword evidence="2" id="KW-1185">Reference proteome</keyword>
<proteinExistence type="predicted"/>
<evidence type="ECO:0000313" key="2">
    <source>
        <dbReference type="Proteomes" id="UP001517367"/>
    </source>
</evidence>
<organism evidence="1 2">
    <name type="scientific">Pedobacter helvus</name>
    <dbReference type="NCBI Taxonomy" id="2563444"/>
    <lineage>
        <taxon>Bacteria</taxon>
        <taxon>Pseudomonadati</taxon>
        <taxon>Bacteroidota</taxon>
        <taxon>Sphingobacteriia</taxon>
        <taxon>Sphingobacteriales</taxon>
        <taxon>Sphingobacteriaceae</taxon>
        <taxon>Pedobacter</taxon>
    </lineage>
</organism>
<evidence type="ECO:0000313" key="1">
    <source>
        <dbReference type="EMBL" id="MFN0292610.1"/>
    </source>
</evidence>
<name>A0ABW9JK31_9SPHI</name>
<accession>A0ABW9JK31</accession>
<dbReference type="EMBL" id="SRMP02000028">
    <property type="protein sequence ID" value="MFN0292610.1"/>
    <property type="molecule type" value="Genomic_DNA"/>
</dbReference>
<sequence>MTPTKTHYPNGQLECEGFVNGEVQVGNWTFYHENGKLFSKGQYDAIGKPIGIWTEYYDSGQIKYEAISSQGNWFSLDADNLEIINYWNEDGIPLIVDGEGKLTTYFDNGNIQHISFWTNKLKNGTLQEFYESGQLNIEREYKEGFKDGIGKVFSENGNLIYEYFYLKGQPIGKVREWYENGQIAEEGEYINGEYFINNFWTETGEQILKDGNGKAIRKYGAGGYDIYEQYFDKGKMTSEKKNHKQHLRRIYT</sequence>
<protein>
    <submittedName>
        <fullName evidence="1">Toxin-antitoxin system YwqK family antitoxin</fullName>
    </submittedName>
</protein>
<gene>
    <name evidence="1" type="ORF">E5L68_014510</name>
</gene>
<dbReference type="PANTHER" id="PTHR33706">
    <property type="entry name" value="MORN VARIANT REPEAT PROTEIN"/>
    <property type="match status" value="1"/>
</dbReference>
<reference evidence="1 2" key="1">
    <citation type="submission" date="2024-12" db="EMBL/GenBank/DDBJ databases">
        <authorList>
            <person name="Hu S."/>
        </authorList>
    </citation>
    <scope>NUCLEOTIDE SEQUENCE [LARGE SCALE GENOMIC DNA]</scope>
    <source>
        <strain evidence="1 2">P-25</strain>
    </source>
</reference>
<dbReference type="Proteomes" id="UP001517367">
    <property type="component" value="Unassembled WGS sequence"/>
</dbReference>
<dbReference type="Pfam" id="PF07661">
    <property type="entry name" value="MORN_2"/>
    <property type="match status" value="6"/>
</dbReference>
<dbReference type="PANTHER" id="PTHR33706:SF1">
    <property type="entry name" value="TPR REPEAT PROTEIN"/>
    <property type="match status" value="1"/>
</dbReference>
<dbReference type="Gene3D" id="2.20.110.10">
    <property type="entry name" value="Histone H3 K4-specific methyltransferase SET7/9 N-terminal domain"/>
    <property type="match status" value="2"/>
</dbReference>
<comment type="caution">
    <text evidence="1">The sequence shown here is derived from an EMBL/GenBank/DDBJ whole genome shotgun (WGS) entry which is preliminary data.</text>
</comment>
<dbReference type="SUPFAM" id="SSF82185">
    <property type="entry name" value="Histone H3 K4-specific methyltransferase SET7/9 N-terminal domain"/>
    <property type="match status" value="2"/>
</dbReference>
<dbReference type="RefSeq" id="WP_138731187.1">
    <property type="nucleotide sequence ID" value="NZ_SRMP02000028.1"/>
</dbReference>
<dbReference type="Gene3D" id="3.90.930.1">
    <property type="match status" value="1"/>
</dbReference>
<dbReference type="InterPro" id="IPR011652">
    <property type="entry name" value="MORN_2"/>
</dbReference>